<dbReference type="EMBL" id="BEZZ01002117">
    <property type="protein sequence ID" value="GCC21218.1"/>
    <property type="molecule type" value="Genomic_DNA"/>
</dbReference>
<reference evidence="6 7" key="1">
    <citation type="journal article" date="2018" name="Nat. Ecol. Evol.">
        <title>Shark genomes provide insights into elasmobranch evolution and the origin of vertebrates.</title>
        <authorList>
            <person name="Hara Y"/>
            <person name="Yamaguchi K"/>
            <person name="Onimaru K"/>
            <person name="Kadota M"/>
            <person name="Koyanagi M"/>
            <person name="Keeley SD"/>
            <person name="Tatsumi K"/>
            <person name="Tanaka K"/>
            <person name="Motone F"/>
            <person name="Kageyama Y"/>
            <person name="Nozu R"/>
            <person name="Adachi N"/>
            <person name="Nishimura O"/>
            <person name="Nakagawa R"/>
            <person name="Tanegashima C"/>
            <person name="Kiyatake I"/>
            <person name="Matsumoto R"/>
            <person name="Murakumo K"/>
            <person name="Nishida K"/>
            <person name="Terakita A"/>
            <person name="Kuratani S"/>
            <person name="Sato K"/>
            <person name="Hyodo S Kuraku.S."/>
        </authorList>
    </citation>
    <scope>NUCLEOTIDE SEQUENCE [LARGE SCALE GENOMIC DNA]</scope>
</reference>
<evidence type="ECO:0000313" key="6">
    <source>
        <dbReference type="EMBL" id="GCC21218.1"/>
    </source>
</evidence>
<dbReference type="AlphaFoldDB" id="A0A401RSW5"/>
<protein>
    <recommendedName>
        <fullName evidence="5">IRG-type G domain-containing protein</fullName>
    </recommendedName>
</protein>
<dbReference type="GO" id="GO:0003924">
    <property type="term" value="F:GTPase activity"/>
    <property type="evidence" value="ECO:0007669"/>
    <property type="project" value="TreeGrafter"/>
</dbReference>
<feature type="domain" description="IRG-type G" evidence="5">
    <location>
        <begin position="49"/>
        <end position="134"/>
    </location>
</feature>
<evidence type="ECO:0000259" key="5">
    <source>
        <dbReference type="PROSITE" id="PS51716"/>
    </source>
</evidence>
<organism evidence="6 7">
    <name type="scientific">Chiloscyllium punctatum</name>
    <name type="common">Brownbanded bambooshark</name>
    <name type="synonym">Hemiscyllium punctatum</name>
    <dbReference type="NCBI Taxonomy" id="137246"/>
    <lineage>
        <taxon>Eukaryota</taxon>
        <taxon>Metazoa</taxon>
        <taxon>Chordata</taxon>
        <taxon>Craniata</taxon>
        <taxon>Vertebrata</taxon>
        <taxon>Chondrichthyes</taxon>
        <taxon>Elasmobranchii</taxon>
        <taxon>Galeomorphii</taxon>
        <taxon>Galeoidea</taxon>
        <taxon>Orectolobiformes</taxon>
        <taxon>Hemiscylliidae</taxon>
        <taxon>Chiloscyllium</taxon>
    </lineage>
</organism>
<sequence length="134" mass="15173">MRQHDDVHTVSDEKQLSLDEFNKLKSHSEMGGLESVPLLQKKINDLSNTELNIAVTGKSGAGKSTFINKGAAKTGMIETTMEPIGYTHPRLLHVILWDLPGIGSDEFLRNKYVREMKFKRFDFFIIISACRFSD</sequence>
<dbReference type="PANTHER" id="PTHR32341">
    <property type="entry name" value="INTERFERON-INDUCIBLE GTPASE"/>
    <property type="match status" value="1"/>
</dbReference>
<dbReference type="GO" id="GO:0005525">
    <property type="term" value="F:GTP binding"/>
    <property type="evidence" value="ECO:0007669"/>
    <property type="project" value="UniProtKB-KW"/>
</dbReference>
<evidence type="ECO:0000256" key="4">
    <source>
        <dbReference type="ARBA" id="ARBA00023134"/>
    </source>
</evidence>
<evidence type="ECO:0000256" key="1">
    <source>
        <dbReference type="ARBA" id="ARBA00005429"/>
    </source>
</evidence>
<evidence type="ECO:0000313" key="7">
    <source>
        <dbReference type="Proteomes" id="UP000287033"/>
    </source>
</evidence>
<dbReference type="InterPro" id="IPR051515">
    <property type="entry name" value="IRG"/>
</dbReference>
<dbReference type="InterPro" id="IPR027417">
    <property type="entry name" value="P-loop_NTPase"/>
</dbReference>
<dbReference type="OrthoDB" id="422720at2759"/>
<dbReference type="GO" id="GO:0016020">
    <property type="term" value="C:membrane"/>
    <property type="evidence" value="ECO:0007669"/>
    <property type="project" value="InterPro"/>
</dbReference>
<dbReference type="PANTHER" id="PTHR32341:SF17">
    <property type="entry name" value="IRG-TYPE G DOMAIN-CONTAINING PROTEIN"/>
    <property type="match status" value="1"/>
</dbReference>
<keyword evidence="3" id="KW-0378">Hydrolase</keyword>
<name>A0A401RSW5_CHIPU</name>
<proteinExistence type="inferred from homology"/>
<comment type="caution">
    <text evidence="6">The sequence shown here is derived from an EMBL/GenBank/DDBJ whole genome shotgun (WGS) entry which is preliminary data.</text>
</comment>
<dbReference type="STRING" id="137246.A0A401RSW5"/>
<dbReference type="Proteomes" id="UP000287033">
    <property type="component" value="Unassembled WGS sequence"/>
</dbReference>
<dbReference type="InterPro" id="IPR007743">
    <property type="entry name" value="Immunity-related_GTPase-like"/>
</dbReference>
<dbReference type="PROSITE" id="PS51716">
    <property type="entry name" value="G_IRG"/>
    <property type="match status" value="1"/>
</dbReference>
<evidence type="ECO:0000256" key="2">
    <source>
        <dbReference type="ARBA" id="ARBA00022741"/>
    </source>
</evidence>
<dbReference type="SUPFAM" id="SSF52540">
    <property type="entry name" value="P-loop containing nucleoside triphosphate hydrolases"/>
    <property type="match status" value="1"/>
</dbReference>
<keyword evidence="4" id="KW-0342">GTP-binding</keyword>
<dbReference type="InterPro" id="IPR030385">
    <property type="entry name" value="G_IRG_dom"/>
</dbReference>
<evidence type="ECO:0000256" key="3">
    <source>
        <dbReference type="ARBA" id="ARBA00022801"/>
    </source>
</evidence>
<keyword evidence="2" id="KW-0547">Nucleotide-binding</keyword>
<keyword evidence="7" id="KW-1185">Reference proteome</keyword>
<dbReference type="Gene3D" id="3.40.50.300">
    <property type="entry name" value="P-loop containing nucleotide triphosphate hydrolases"/>
    <property type="match status" value="1"/>
</dbReference>
<dbReference type="Pfam" id="PF05049">
    <property type="entry name" value="IIGP"/>
    <property type="match status" value="1"/>
</dbReference>
<comment type="similarity">
    <text evidence="1">Belongs to the TRAFAC class dynamin-like GTPase superfamily. IRG family.</text>
</comment>
<accession>A0A401RSW5</accession>
<gene>
    <name evidence="6" type="ORF">chiPu_0019685</name>
</gene>